<sequence>MSNKSLPPNLLFFVRIVLEYRLQQIF</sequence>
<gene>
    <name evidence="1" type="ORF">NEZAVI_LOCUS7091</name>
</gene>
<keyword evidence="2" id="KW-1185">Reference proteome</keyword>
<dbReference type="AlphaFoldDB" id="A0A9P0H7Z9"/>
<reference evidence="1" key="1">
    <citation type="submission" date="2022-01" db="EMBL/GenBank/DDBJ databases">
        <authorList>
            <person name="King R."/>
        </authorList>
    </citation>
    <scope>NUCLEOTIDE SEQUENCE</scope>
</reference>
<organism evidence="1 2">
    <name type="scientific">Nezara viridula</name>
    <name type="common">Southern green stink bug</name>
    <name type="synonym">Cimex viridulus</name>
    <dbReference type="NCBI Taxonomy" id="85310"/>
    <lineage>
        <taxon>Eukaryota</taxon>
        <taxon>Metazoa</taxon>
        <taxon>Ecdysozoa</taxon>
        <taxon>Arthropoda</taxon>
        <taxon>Hexapoda</taxon>
        <taxon>Insecta</taxon>
        <taxon>Pterygota</taxon>
        <taxon>Neoptera</taxon>
        <taxon>Paraneoptera</taxon>
        <taxon>Hemiptera</taxon>
        <taxon>Heteroptera</taxon>
        <taxon>Panheteroptera</taxon>
        <taxon>Pentatomomorpha</taxon>
        <taxon>Pentatomoidea</taxon>
        <taxon>Pentatomidae</taxon>
        <taxon>Pentatominae</taxon>
        <taxon>Nezara</taxon>
    </lineage>
</organism>
<evidence type="ECO:0000313" key="1">
    <source>
        <dbReference type="EMBL" id="CAH1397215.1"/>
    </source>
</evidence>
<protein>
    <submittedName>
        <fullName evidence="1">Uncharacterized protein</fullName>
    </submittedName>
</protein>
<proteinExistence type="predicted"/>
<evidence type="ECO:0000313" key="2">
    <source>
        <dbReference type="Proteomes" id="UP001152798"/>
    </source>
</evidence>
<name>A0A9P0H7Z9_NEZVI</name>
<accession>A0A9P0H7Z9</accession>
<dbReference type="EMBL" id="OV725079">
    <property type="protein sequence ID" value="CAH1397215.1"/>
    <property type="molecule type" value="Genomic_DNA"/>
</dbReference>
<dbReference type="Proteomes" id="UP001152798">
    <property type="component" value="Chromosome 3"/>
</dbReference>